<accession>A0A2S1MKS2</accession>
<feature type="region of interest" description="Disordered" evidence="1">
    <location>
        <begin position="15"/>
        <end position="87"/>
    </location>
</feature>
<name>A0A2S1MKS2_EBVG</name>
<organism evidence="2">
    <name type="scientific">Epstein-Barr virus (strain GD1)</name>
    <name type="common">HHV-4</name>
    <name type="synonym">Human gammaherpesvirus 4</name>
    <dbReference type="NCBI Taxonomy" id="10376"/>
    <lineage>
        <taxon>Viruses</taxon>
        <taxon>Duplodnaviria</taxon>
        <taxon>Heunggongvirae</taxon>
        <taxon>Peploviricota</taxon>
        <taxon>Herviviricetes</taxon>
        <taxon>Herpesvirales</taxon>
        <taxon>Orthoherpesviridae</taxon>
        <taxon>Gammaherpesvirinae</taxon>
        <taxon>Lymphocryptovirus</taxon>
        <taxon>Lymphocryptovirus humangamma4</taxon>
    </lineage>
</organism>
<protein>
    <submittedName>
        <fullName evidence="2">BERF3</fullName>
    </submittedName>
</protein>
<dbReference type="EMBL" id="MG298825">
    <property type="protein sequence ID" value="AWG87632.1"/>
    <property type="molecule type" value="Genomic_DNA"/>
</dbReference>
<feature type="compositionally biased region" description="Basic and acidic residues" evidence="1">
    <location>
        <begin position="28"/>
        <end position="47"/>
    </location>
</feature>
<sequence>MTILDEVEILHIFRPTMESFEGQGDSRQSPDNERGDNVQTTGEHDQDPGPGPPSSGASERLVPEESYSRDQQPWGQSRGDENRGWMQRIRRRRRRRAALSGHLLDTEDNVPPWLPPHDITPYIARNIRDAACRAVKVSMPLTGFMGAI</sequence>
<evidence type="ECO:0000313" key="2">
    <source>
        <dbReference type="EMBL" id="AWG87632.1"/>
    </source>
</evidence>
<reference evidence="2" key="1">
    <citation type="submission" date="2017-10" db="EMBL/GenBank/DDBJ databases">
        <title>Epstein Barr virus genome variation.</title>
        <authorList>
            <person name="Palser A."/>
            <person name="Wegner F."/>
            <person name="Bridges R."/>
            <person name="Correia S."/>
            <person name="Elgueta Karstegl C."/>
            <person name="Venturini C."/>
            <person name="Middeldorp J."/>
            <person name="Cohen J.I."/>
            <person name="Hildesheim A."/>
            <person name="Breuer J."/>
            <person name="White R.E."/>
            <person name="Kellam P."/>
            <person name="Farrell P.J."/>
        </authorList>
    </citation>
    <scope>NUCLEOTIDE SEQUENCE</scope>
    <source>
        <strain evidence="2">AH_Saliva_8489</strain>
    </source>
</reference>
<organismHost>
    <name type="scientific">Homo sapiens</name>
    <name type="common">Human</name>
    <dbReference type="NCBI Taxonomy" id="9606"/>
</organismHost>
<evidence type="ECO:0000256" key="1">
    <source>
        <dbReference type="SAM" id="MobiDB-lite"/>
    </source>
</evidence>
<proteinExistence type="predicted"/>